<accession>A0A8T0YPB2</accession>
<dbReference type="EMBL" id="RCMG01000654">
    <property type="protein sequence ID" value="KAG2850805.1"/>
    <property type="molecule type" value="Genomic_DNA"/>
</dbReference>
<comment type="caution">
    <text evidence="2">The sequence shown here is derived from an EMBL/GenBank/DDBJ whole genome shotgun (WGS) entry which is preliminary data.</text>
</comment>
<reference evidence="2" key="1">
    <citation type="submission" date="2018-10" db="EMBL/GenBank/DDBJ databases">
        <title>Effector identification in a new, highly contiguous assembly of the strawberry crown rot pathogen Phytophthora cactorum.</title>
        <authorList>
            <person name="Armitage A.D."/>
            <person name="Nellist C.F."/>
            <person name="Bates H."/>
            <person name="Vickerstaff R.J."/>
            <person name="Harrison R.J."/>
        </authorList>
    </citation>
    <scope>NUCLEOTIDE SEQUENCE</scope>
    <source>
        <strain evidence="2">15-7</strain>
    </source>
</reference>
<protein>
    <submittedName>
        <fullName evidence="2">Uncharacterized protein</fullName>
    </submittedName>
</protein>
<evidence type="ECO:0000256" key="1">
    <source>
        <dbReference type="SAM" id="MobiDB-lite"/>
    </source>
</evidence>
<name>A0A8T0YPB2_9STRA</name>
<organism evidence="2 3">
    <name type="scientific">Phytophthora cactorum</name>
    <dbReference type="NCBI Taxonomy" id="29920"/>
    <lineage>
        <taxon>Eukaryota</taxon>
        <taxon>Sar</taxon>
        <taxon>Stramenopiles</taxon>
        <taxon>Oomycota</taxon>
        <taxon>Peronosporomycetes</taxon>
        <taxon>Peronosporales</taxon>
        <taxon>Peronosporaceae</taxon>
        <taxon>Phytophthora</taxon>
    </lineage>
</organism>
<dbReference type="AlphaFoldDB" id="A0A8T0YPB2"/>
<sequence>MLYCSTLRAAESEKVADDTQSESVEVTEIADPDEVASSEEPQALTKTVSRANAKRTGMASLLGKCRLKV</sequence>
<evidence type="ECO:0000313" key="3">
    <source>
        <dbReference type="Proteomes" id="UP000735874"/>
    </source>
</evidence>
<evidence type="ECO:0000313" key="2">
    <source>
        <dbReference type="EMBL" id="KAG2850805.1"/>
    </source>
</evidence>
<proteinExistence type="predicted"/>
<dbReference type="Proteomes" id="UP000735874">
    <property type="component" value="Unassembled WGS sequence"/>
</dbReference>
<feature type="region of interest" description="Disordered" evidence="1">
    <location>
        <begin position="32"/>
        <end position="51"/>
    </location>
</feature>
<gene>
    <name evidence="2" type="ORF">PC113_g16455</name>
</gene>